<evidence type="ECO:0000256" key="2">
    <source>
        <dbReference type="ARBA" id="ARBA00005051"/>
    </source>
</evidence>
<dbReference type="InterPro" id="IPR000550">
    <property type="entry name" value="Hppk"/>
</dbReference>
<dbReference type="GO" id="GO:0046656">
    <property type="term" value="P:folic acid biosynthetic process"/>
    <property type="evidence" value="ECO:0007669"/>
    <property type="project" value="UniProtKB-KW"/>
</dbReference>
<dbReference type="EC" id="2.7.6.3" evidence="3"/>
<accession>A0A0R2H1U4</accession>
<name>A0A0R2H1U4_WEIVI</name>
<dbReference type="SUPFAM" id="SSF55083">
    <property type="entry name" value="6-hydroxymethyl-7,8-dihydropterin pyrophosphokinase, HPPK"/>
    <property type="match status" value="1"/>
</dbReference>
<evidence type="ECO:0000256" key="5">
    <source>
        <dbReference type="ARBA" id="ARBA00022741"/>
    </source>
</evidence>
<dbReference type="Proteomes" id="UP000051992">
    <property type="component" value="Unassembled WGS sequence"/>
</dbReference>
<dbReference type="GO" id="GO:0046654">
    <property type="term" value="P:tetrahydrofolate biosynthetic process"/>
    <property type="evidence" value="ECO:0007669"/>
    <property type="project" value="UniProtKB-UniPathway"/>
</dbReference>
<gene>
    <name evidence="10" type="ORF">IV50_GL000161</name>
</gene>
<comment type="pathway">
    <text evidence="2">Cofactor biosynthesis; tetrahydrofolate biosynthesis; 2-amino-4-hydroxy-6-hydroxymethyl-7,8-dihydropteridine diphosphate from 7,8-dihydroneopterin triphosphate: step 4/4.</text>
</comment>
<evidence type="ECO:0000313" key="11">
    <source>
        <dbReference type="Proteomes" id="UP000051992"/>
    </source>
</evidence>
<dbReference type="Gene3D" id="3.30.70.560">
    <property type="entry name" value="7,8-Dihydro-6-hydroxymethylpterin-pyrophosphokinase HPPK"/>
    <property type="match status" value="1"/>
</dbReference>
<dbReference type="UniPathway" id="UPA00077">
    <property type="reaction ID" value="UER00155"/>
</dbReference>
<evidence type="ECO:0000313" key="10">
    <source>
        <dbReference type="EMBL" id="KRN46897.1"/>
    </source>
</evidence>
<dbReference type="InterPro" id="IPR035907">
    <property type="entry name" value="Hppk_sf"/>
</dbReference>
<comment type="caution">
    <text evidence="10">The sequence shown here is derived from an EMBL/GenBank/DDBJ whole genome shotgun (WGS) entry which is preliminary data.</text>
</comment>
<evidence type="ECO:0000259" key="9">
    <source>
        <dbReference type="Pfam" id="PF01288"/>
    </source>
</evidence>
<comment type="catalytic activity">
    <reaction evidence="1">
        <text>6-hydroxymethyl-7,8-dihydropterin + ATP = (7,8-dihydropterin-6-yl)methyl diphosphate + AMP + H(+)</text>
        <dbReference type="Rhea" id="RHEA:11412"/>
        <dbReference type="ChEBI" id="CHEBI:15378"/>
        <dbReference type="ChEBI" id="CHEBI:30616"/>
        <dbReference type="ChEBI" id="CHEBI:44841"/>
        <dbReference type="ChEBI" id="CHEBI:72950"/>
        <dbReference type="ChEBI" id="CHEBI:456215"/>
        <dbReference type="EC" id="2.7.6.3"/>
    </reaction>
</comment>
<dbReference type="GO" id="GO:0005524">
    <property type="term" value="F:ATP binding"/>
    <property type="evidence" value="ECO:0007669"/>
    <property type="project" value="UniProtKB-KW"/>
</dbReference>
<evidence type="ECO:0000256" key="7">
    <source>
        <dbReference type="ARBA" id="ARBA00022840"/>
    </source>
</evidence>
<keyword evidence="8" id="KW-0289">Folate biosynthesis</keyword>
<dbReference type="PANTHER" id="PTHR43071:SF1">
    <property type="entry name" value="2-AMINO-4-HYDROXY-6-HYDROXYMETHYLDIHYDROPTERIDINE PYROPHOSPHOKINASE"/>
    <property type="match status" value="1"/>
</dbReference>
<dbReference type="AlphaFoldDB" id="A0A0R2H1U4"/>
<keyword evidence="7" id="KW-0067">ATP-binding</keyword>
<dbReference type="NCBIfam" id="TIGR01498">
    <property type="entry name" value="folK"/>
    <property type="match status" value="1"/>
</dbReference>
<dbReference type="Pfam" id="PF01288">
    <property type="entry name" value="HPPK"/>
    <property type="match status" value="1"/>
</dbReference>
<dbReference type="CDD" id="cd00483">
    <property type="entry name" value="HPPK"/>
    <property type="match status" value="1"/>
</dbReference>
<dbReference type="RefSeq" id="WP_069201651.1">
    <property type="nucleotide sequence ID" value="NZ_BJLU01000001.1"/>
</dbReference>
<keyword evidence="6" id="KW-0418">Kinase</keyword>
<dbReference type="GO" id="GO:0016301">
    <property type="term" value="F:kinase activity"/>
    <property type="evidence" value="ECO:0007669"/>
    <property type="project" value="UniProtKB-KW"/>
</dbReference>
<feature type="domain" description="7,8-dihydro-6-hydroxymethylpterin-pyrophosphokinase" evidence="9">
    <location>
        <begin position="6"/>
        <end position="132"/>
    </location>
</feature>
<dbReference type="GO" id="GO:0003848">
    <property type="term" value="F:2-amino-4-hydroxy-6-hydroxymethyldihydropteridine diphosphokinase activity"/>
    <property type="evidence" value="ECO:0007669"/>
    <property type="project" value="UniProtKB-EC"/>
</dbReference>
<dbReference type="PATRIC" id="fig|1629.5.peg.164"/>
<keyword evidence="5" id="KW-0547">Nucleotide-binding</keyword>
<sequence>MHNIAYIGLGSNMGNSQETLTQVIADLDANPDIQVLARSSLYRTDPVGNVDQDQFVNAVIKIGTTLTPDALLHVLHELEQKYHRVRTVHWGPRTLDLDIELYNDVTLQTQALDIPHREMFNRLFVLVPLLDVLDPMHPRYQQVTQAATDLAGQQYIAKIDATS</sequence>
<evidence type="ECO:0000256" key="3">
    <source>
        <dbReference type="ARBA" id="ARBA00013253"/>
    </source>
</evidence>
<keyword evidence="10" id="KW-0378">Hydrolase</keyword>
<dbReference type="PANTHER" id="PTHR43071">
    <property type="entry name" value="2-AMINO-4-HYDROXY-6-HYDROXYMETHYLDIHYDROPTERIDINE PYROPHOSPHOKINASE"/>
    <property type="match status" value="1"/>
</dbReference>
<evidence type="ECO:0000256" key="1">
    <source>
        <dbReference type="ARBA" id="ARBA00000198"/>
    </source>
</evidence>
<keyword evidence="11" id="KW-1185">Reference proteome</keyword>
<keyword evidence="4" id="KW-0808">Transferase</keyword>
<evidence type="ECO:0000256" key="8">
    <source>
        <dbReference type="ARBA" id="ARBA00022909"/>
    </source>
</evidence>
<evidence type="ECO:0000256" key="6">
    <source>
        <dbReference type="ARBA" id="ARBA00022777"/>
    </source>
</evidence>
<dbReference type="GO" id="GO:0016787">
    <property type="term" value="F:hydrolase activity"/>
    <property type="evidence" value="ECO:0007669"/>
    <property type="project" value="UniProtKB-KW"/>
</dbReference>
<organism evidence="10 11">
    <name type="scientific">Weissella viridescens</name>
    <name type="common">Lactobacillus viridescens</name>
    <dbReference type="NCBI Taxonomy" id="1629"/>
    <lineage>
        <taxon>Bacteria</taxon>
        <taxon>Bacillati</taxon>
        <taxon>Bacillota</taxon>
        <taxon>Bacilli</taxon>
        <taxon>Lactobacillales</taxon>
        <taxon>Lactobacillaceae</taxon>
        <taxon>Weissella</taxon>
    </lineage>
</organism>
<evidence type="ECO:0000256" key="4">
    <source>
        <dbReference type="ARBA" id="ARBA00022679"/>
    </source>
</evidence>
<reference evidence="10 11" key="1">
    <citation type="journal article" date="2015" name="Genome Announc.">
        <title>Expanding the biotechnology potential of lactobacilli through comparative genomics of 213 strains and associated genera.</title>
        <authorList>
            <person name="Sun Z."/>
            <person name="Harris H.M."/>
            <person name="McCann A."/>
            <person name="Guo C."/>
            <person name="Argimon S."/>
            <person name="Zhang W."/>
            <person name="Yang X."/>
            <person name="Jeffery I.B."/>
            <person name="Cooney J.C."/>
            <person name="Kagawa T.F."/>
            <person name="Liu W."/>
            <person name="Song Y."/>
            <person name="Salvetti E."/>
            <person name="Wrobel A."/>
            <person name="Rasinkangas P."/>
            <person name="Parkhill J."/>
            <person name="Rea M.C."/>
            <person name="O'Sullivan O."/>
            <person name="Ritari J."/>
            <person name="Douillard F.P."/>
            <person name="Paul Ross R."/>
            <person name="Yang R."/>
            <person name="Briner A.E."/>
            <person name="Felis G.E."/>
            <person name="de Vos W.M."/>
            <person name="Barrangou R."/>
            <person name="Klaenhammer T.R."/>
            <person name="Caufield P.W."/>
            <person name="Cui Y."/>
            <person name="Zhang H."/>
            <person name="O'Toole P.W."/>
        </authorList>
    </citation>
    <scope>NUCLEOTIDE SEQUENCE [LARGE SCALE GENOMIC DNA]</scope>
    <source>
        <strain evidence="10 11">DSM 20410</strain>
    </source>
</reference>
<dbReference type="EMBL" id="JQBM01000001">
    <property type="protein sequence ID" value="KRN46897.1"/>
    <property type="molecule type" value="Genomic_DNA"/>
</dbReference>
<protein>
    <recommendedName>
        <fullName evidence="3">2-amino-4-hydroxy-6-hydroxymethyldihydropteridine diphosphokinase</fullName>
        <ecNumber evidence="3">2.7.6.3</ecNumber>
    </recommendedName>
</protein>
<dbReference type="GeneID" id="86899997"/>
<proteinExistence type="predicted"/>